<keyword evidence="2" id="KW-0479">Metal-binding</keyword>
<feature type="region of interest" description="Disordered" evidence="6">
    <location>
        <begin position="103"/>
        <end position="124"/>
    </location>
</feature>
<dbReference type="PANTHER" id="PTHR46481:SF10">
    <property type="entry name" value="ZINC FINGER BED DOMAIN-CONTAINING PROTEIN 39"/>
    <property type="match status" value="1"/>
</dbReference>
<sequence>MPNAAITLDTLTCASLLPNTREVDAAERERRLFKAFPGFTWSERPRDLPGWFWDFGYDVQHLEKRLWVCKQCVYLGCKRPTARASKGTQNIVNHLFTEHGVSAPVGKGQGTAEKKHHAKNYQAQVQPKQRSITQLLGLDTMTERDQQIANKLVKSFDKQHFQRLVVQWLVDANKPFTEAEDPNLRAVFDYLNPSVAKRKAHLVDTSVRRLIDQQYTKHKGEVIATLKRAPGKIHISFDGWTSRTRQPLYGIACFFRNESNKPQKVIISVTELAERHTGENIAAVVVQIISEFELNDKIGYFALDNASNNDTAMDYIGESLGFDGRKRRGRCLGHVLNISARALLFGNHADALEDDPTGAHIISDTEWERWQSKGPVGKLHNFVYDIFRSQRLAFWLKQLQLEDTQAGKLNAPKAKKPLKVVRDNDTRWLSQLYMIRRALRLKPYLRLLVAKYKQEWEEENTNRNGMLKKSAKRPRILEDGAELTTNDWIALERLGEILGHYEDVVLTLEGDGQIRRRRHGFTGSYGNVWDTILGYEQLLTMLEDQKQQAEDFPDPEQFRIGINLAWDKLNHYYSKLDETPIYYIALALHPGYGWAWFEDQWEARPGWVAHAKAIVRGVWETEYQSKPIPECQDTPQATTTGLKRNWPNPFDKQARKRRVVEVQHRAQAMRIPGDEYHYWLANESEREDCLDPIAYWHGMRDKYPRLSQMALDFLTIPPMSAEVERLFSSTGRMVTAQRTSLDAITVSVCQALRSWYRSGIIRDLDPVLMAYDDKERIDKVSSIVDDEERAKQAVGWAWSGDDVVSDKVSDEASDDEII</sequence>
<evidence type="ECO:0000256" key="4">
    <source>
        <dbReference type="ARBA" id="ARBA00022833"/>
    </source>
</evidence>
<dbReference type="EMBL" id="JAQQWP010000004">
    <property type="protein sequence ID" value="KAK8120271.1"/>
    <property type="molecule type" value="Genomic_DNA"/>
</dbReference>
<evidence type="ECO:0000313" key="9">
    <source>
        <dbReference type="Proteomes" id="UP001392437"/>
    </source>
</evidence>
<name>A0AAW0QZ39_9PEZI</name>
<keyword evidence="8" id="KW-0548">Nucleotidyltransferase</keyword>
<dbReference type="GO" id="GO:0003964">
    <property type="term" value="F:RNA-directed DNA polymerase activity"/>
    <property type="evidence" value="ECO:0007669"/>
    <property type="project" value="UniProtKB-KW"/>
</dbReference>
<comment type="subcellular location">
    <subcellularLocation>
        <location evidence="1">Nucleus</location>
    </subcellularLocation>
</comment>
<dbReference type="PANTHER" id="PTHR46481">
    <property type="entry name" value="ZINC FINGER BED DOMAIN-CONTAINING PROTEIN 4"/>
    <property type="match status" value="1"/>
</dbReference>
<evidence type="ECO:0000313" key="8">
    <source>
        <dbReference type="EMBL" id="KAK8120271.1"/>
    </source>
</evidence>
<evidence type="ECO:0000256" key="6">
    <source>
        <dbReference type="SAM" id="MobiDB-lite"/>
    </source>
</evidence>
<feature type="domain" description="HAT C-terminal dimerisation" evidence="7">
    <location>
        <begin position="686"/>
        <end position="756"/>
    </location>
</feature>
<comment type="caution">
    <text evidence="8">The sequence shown here is derived from an EMBL/GenBank/DDBJ whole genome shotgun (WGS) entry which is preliminary data.</text>
</comment>
<keyword evidence="3" id="KW-0863">Zinc-finger</keyword>
<protein>
    <submittedName>
        <fullName evidence="8">Reverse transcriptase</fullName>
    </submittedName>
</protein>
<dbReference type="Proteomes" id="UP001392437">
    <property type="component" value="Unassembled WGS sequence"/>
</dbReference>
<reference evidence="8 9" key="1">
    <citation type="submission" date="2023-01" db="EMBL/GenBank/DDBJ databases">
        <title>Analysis of 21 Apiospora genomes using comparative genomics revels a genus with tremendous synthesis potential of carbohydrate active enzymes and secondary metabolites.</title>
        <authorList>
            <person name="Sorensen T."/>
        </authorList>
    </citation>
    <scope>NUCLEOTIDE SEQUENCE [LARGE SCALE GENOMIC DNA]</scope>
    <source>
        <strain evidence="8 9">CBS 117206</strain>
    </source>
</reference>
<organism evidence="8 9">
    <name type="scientific">Apiospora kogelbergensis</name>
    <dbReference type="NCBI Taxonomy" id="1337665"/>
    <lineage>
        <taxon>Eukaryota</taxon>
        <taxon>Fungi</taxon>
        <taxon>Dikarya</taxon>
        <taxon>Ascomycota</taxon>
        <taxon>Pezizomycotina</taxon>
        <taxon>Sordariomycetes</taxon>
        <taxon>Xylariomycetidae</taxon>
        <taxon>Amphisphaeriales</taxon>
        <taxon>Apiosporaceae</taxon>
        <taxon>Apiospora</taxon>
    </lineage>
</organism>
<evidence type="ECO:0000256" key="2">
    <source>
        <dbReference type="ARBA" id="ARBA00022723"/>
    </source>
</evidence>
<proteinExistence type="predicted"/>
<dbReference type="InterPro" id="IPR008906">
    <property type="entry name" value="HATC_C_dom"/>
</dbReference>
<gene>
    <name evidence="8" type="ORF">PG999_004391</name>
</gene>
<keyword evidence="4" id="KW-0862">Zinc</keyword>
<keyword evidence="5" id="KW-0539">Nucleus</keyword>
<evidence type="ECO:0000259" key="7">
    <source>
        <dbReference type="Pfam" id="PF05699"/>
    </source>
</evidence>
<keyword evidence="8" id="KW-0695">RNA-directed DNA polymerase</keyword>
<dbReference type="Pfam" id="PF05699">
    <property type="entry name" value="Dimer_Tnp_hAT"/>
    <property type="match status" value="1"/>
</dbReference>
<evidence type="ECO:0000256" key="1">
    <source>
        <dbReference type="ARBA" id="ARBA00004123"/>
    </source>
</evidence>
<dbReference type="SUPFAM" id="SSF53098">
    <property type="entry name" value="Ribonuclease H-like"/>
    <property type="match status" value="1"/>
</dbReference>
<keyword evidence="9" id="KW-1185">Reference proteome</keyword>
<dbReference type="InterPro" id="IPR052035">
    <property type="entry name" value="ZnF_BED_domain_contain"/>
</dbReference>
<evidence type="ECO:0000256" key="5">
    <source>
        <dbReference type="ARBA" id="ARBA00023242"/>
    </source>
</evidence>
<dbReference type="InterPro" id="IPR012337">
    <property type="entry name" value="RNaseH-like_sf"/>
</dbReference>
<evidence type="ECO:0000256" key="3">
    <source>
        <dbReference type="ARBA" id="ARBA00022771"/>
    </source>
</evidence>
<dbReference type="GO" id="GO:0005634">
    <property type="term" value="C:nucleus"/>
    <property type="evidence" value="ECO:0007669"/>
    <property type="project" value="UniProtKB-SubCell"/>
</dbReference>
<dbReference type="GO" id="GO:0046983">
    <property type="term" value="F:protein dimerization activity"/>
    <property type="evidence" value="ECO:0007669"/>
    <property type="project" value="InterPro"/>
</dbReference>
<keyword evidence="8" id="KW-0808">Transferase</keyword>
<dbReference type="GO" id="GO:0008270">
    <property type="term" value="F:zinc ion binding"/>
    <property type="evidence" value="ECO:0007669"/>
    <property type="project" value="UniProtKB-KW"/>
</dbReference>
<dbReference type="AlphaFoldDB" id="A0AAW0QZ39"/>
<accession>A0AAW0QZ39</accession>